<protein>
    <recommendedName>
        <fullName evidence="3 5">Regulatory protein RecX</fullName>
    </recommendedName>
</protein>
<comment type="caution">
    <text evidence="9">The sequence shown here is derived from an EMBL/GenBank/DDBJ whole genome shotgun (WGS) entry which is preliminary data.</text>
</comment>
<keyword evidence="10" id="KW-1185">Reference proteome</keyword>
<dbReference type="EMBL" id="PYOC01000019">
    <property type="protein sequence ID" value="PSV42201.1"/>
    <property type="molecule type" value="Genomic_DNA"/>
</dbReference>
<organism evidence="9 10">
    <name type="scientific">Photobacterium indicum</name>
    <dbReference type="NCBI Taxonomy" id="81447"/>
    <lineage>
        <taxon>Bacteria</taxon>
        <taxon>Pseudomonadati</taxon>
        <taxon>Pseudomonadota</taxon>
        <taxon>Gammaproteobacteria</taxon>
        <taxon>Vibrionales</taxon>
        <taxon>Vibrionaceae</taxon>
        <taxon>Photobacterium</taxon>
    </lineage>
</organism>
<dbReference type="InterPro" id="IPR053924">
    <property type="entry name" value="RecX_HTH_2nd"/>
</dbReference>
<comment type="function">
    <text evidence="5">Modulates RecA activity.</text>
</comment>
<dbReference type="InterPro" id="IPR036388">
    <property type="entry name" value="WH-like_DNA-bd_sf"/>
</dbReference>
<dbReference type="HAMAP" id="MF_01114">
    <property type="entry name" value="RecX"/>
    <property type="match status" value="1"/>
</dbReference>
<comment type="similarity">
    <text evidence="2 5">Belongs to the RecX family.</text>
</comment>
<evidence type="ECO:0000256" key="5">
    <source>
        <dbReference type="HAMAP-Rule" id="MF_01114"/>
    </source>
</evidence>
<evidence type="ECO:0000256" key="2">
    <source>
        <dbReference type="ARBA" id="ARBA00009695"/>
    </source>
</evidence>
<dbReference type="AlphaFoldDB" id="A0A2T3L1B8"/>
<feature type="domain" description="RecX first three-helical" evidence="8">
    <location>
        <begin position="11"/>
        <end position="49"/>
    </location>
</feature>
<dbReference type="NCBIfam" id="NF001057">
    <property type="entry name" value="PRK00117.3-3"/>
    <property type="match status" value="1"/>
</dbReference>
<dbReference type="InterPro" id="IPR053925">
    <property type="entry name" value="RecX_HTH_3rd"/>
</dbReference>
<dbReference type="Pfam" id="PF21981">
    <property type="entry name" value="RecX_HTH3"/>
    <property type="match status" value="1"/>
</dbReference>
<dbReference type="Gene3D" id="1.10.10.10">
    <property type="entry name" value="Winged helix-like DNA-binding domain superfamily/Winged helix DNA-binding domain"/>
    <property type="match status" value="3"/>
</dbReference>
<evidence type="ECO:0000259" key="6">
    <source>
        <dbReference type="Pfam" id="PF02631"/>
    </source>
</evidence>
<accession>A0A2T3L1B8</accession>
<dbReference type="GO" id="GO:0005737">
    <property type="term" value="C:cytoplasm"/>
    <property type="evidence" value="ECO:0007669"/>
    <property type="project" value="UniProtKB-SubCell"/>
</dbReference>
<dbReference type="Proteomes" id="UP000241803">
    <property type="component" value="Unassembled WGS sequence"/>
</dbReference>
<evidence type="ECO:0000313" key="10">
    <source>
        <dbReference type="Proteomes" id="UP000241803"/>
    </source>
</evidence>
<evidence type="ECO:0000256" key="1">
    <source>
        <dbReference type="ARBA" id="ARBA00004496"/>
    </source>
</evidence>
<evidence type="ECO:0000313" key="9">
    <source>
        <dbReference type="EMBL" id="PSV42201.1"/>
    </source>
</evidence>
<comment type="subcellular location">
    <subcellularLocation>
        <location evidence="1 5">Cytoplasm</location>
    </subcellularLocation>
</comment>
<feature type="domain" description="RecX third three-helical" evidence="7">
    <location>
        <begin position="102"/>
        <end position="148"/>
    </location>
</feature>
<proteinExistence type="inferred from homology"/>
<evidence type="ECO:0000256" key="3">
    <source>
        <dbReference type="ARBA" id="ARBA00018111"/>
    </source>
</evidence>
<dbReference type="PANTHER" id="PTHR33602">
    <property type="entry name" value="REGULATORY PROTEIN RECX FAMILY PROTEIN"/>
    <property type="match status" value="1"/>
</dbReference>
<dbReference type="RefSeq" id="WP_107256764.1">
    <property type="nucleotide sequence ID" value="NZ_PYOC01000019.1"/>
</dbReference>
<keyword evidence="4 5" id="KW-0963">Cytoplasm</keyword>
<dbReference type="Pfam" id="PF21982">
    <property type="entry name" value="RecX_HTH1"/>
    <property type="match status" value="1"/>
</dbReference>
<evidence type="ECO:0000259" key="7">
    <source>
        <dbReference type="Pfam" id="PF21981"/>
    </source>
</evidence>
<dbReference type="PANTHER" id="PTHR33602:SF1">
    <property type="entry name" value="REGULATORY PROTEIN RECX FAMILY PROTEIN"/>
    <property type="match status" value="1"/>
</dbReference>
<reference evidence="9 10" key="1">
    <citation type="submission" date="2018-03" db="EMBL/GenBank/DDBJ databases">
        <title>Whole genome sequencing of Histamine producing bacteria.</title>
        <authorList>
            <person name="Butler K."/>
        </authorList>
    </citation>
    <scope>NUCLEOTIDE SEQUENCE [LARGE SCALE GENOMIC DNA]</scope>
    <source>
        <strain evidence="9 10">ATCC 19614</strain>
    </source>
</reference>
<dbReference type="Pfam" id="PF02631">
    <property type="entry name" value="RecX_HTH2"/>
    <property type="match status" value="1"/>
</dbReference>
<name>A0A2T3L1B8_9GAMM</name>
<evidence type="ECO:0000256" key="4">
    <source>
        <dbReference type="ARBA" id="ARBA00022490"/>
    </source>
</evidence>
<feature type="domain" description="RecX second three-helical" evidence="6">
    <location>
        <begin position="57"/>
        <end position="96"/>
    </location>
</feature>
<dbReference type="InterPro" id="IPR003783">
    <property type="entry name" value="Regulatory_RecX"/>
</dbReference>
<dbReference type="InterPro" id="IPR053926">
    <property type="entry name" value="RecX_HTH_1st"/>
</dbReference>
<sequence>MTKNSPHKISAKQVAIGYLSRRDYAEVELRIKLQGKHYAQDEIDSAIADCLERGWLNDHRYALLIVRNSIAKGLGELRLQAELRNKGVSEAIINQVFDECDVDWFEHAKDVALRKFGISDADTLKEKAKRYRFMEYRGFDSDQISYALNISDDE</sequence>
<gene>
    <name evidence="5" type="primary">recX</name>
    <name evidence="9" type="ORF">C9J47_25730</name>
</gene>
<evidence type="ECO:0000259" key="8">
    <source>
        <dbReference type="Pfam" id="PF21982"/>
    </source>
</evidence>
<dbReference type="GO" id="GO:0006282">
    <property type="term" value="P:regulation of DNA repair"/>
    <property type="evidence" value="ECO:0007669"/>
    <property type="project" value="UniProtKB-UniRule"/>
</dbReference>